<proteinExistence type="predicted"/>
<name>A0ABQ4QIT0_9HYPH</name>
<reference evidence="1 2" key="1">
    <citation type="journal article" date="2021" name="Front. Microbiol.">
        <title>Comprehensive Comparative Genomics and Phenotyping of Methylobacterium Species.</title>
        <authorList>
            <person name="Alessa O."/>
            <person name="Ogura Y."/>
            <person name="Fujitani Y."/>
            <person name="Takami H."/>
            <person name="Hayashi T."/>
            <person name="Sahin N."/>
            <person name="Tani A."/>
        </authorList>
    </citation>
    <scope>NUCLEOTIDE SEQUENCE [LARGE SCALE GENOMIC DNA]</scope>
    <source>
        <strain evidence="1 2">DSM 23679</strain>
    </source>
</reference>
<organism evidence="1 2">
    <name type="scientific">Methylobacterium cerastii</name>
    <dbReference type="NCBI Taxonomy" id="932741"/>
    <lineage>
        <taxon>Bacteria</taxon>
        <taxon>Pseudomonadati</taxon>
        <taxon>Pseudomonadota</taxon>
        <taxon>Alphaproteobacteria</taxon>
        <taxon>Hyphomicrobiales</taxon>
        <taxon>Methylobacteriaceae</taxon>
        <taxon>Methylobacterium</taxon>
    </lineage>
</organism>
<gene>
    <name evidence="1" type="ORF">AFCDBAGC_2647</name>
</gene>
<sequence length="84" mass="8532">MIAGAANDTVCVSARSTSVKVRLAVALSRVVEPVVVAASVIWCVVLPVPVSAASTGTSLVPVIVKVMSFVVPSSDLTVNTSFFG</sequence>
<evidence type="ECO:0000313" key="1">
    <source>
        <dbReference type="EMBL" id="GJD44780.1"/>
    </source>
</evidence>
<dbReference type="Proteomes" id="UP001055117">
    <property type="component" value="Unassembled WGS sequence"/>
</dbReference>
<evidence type="ECO:0000313" key="2">
    <source>
        <dbReference type="Proteomes" id="UP001055117"/>
    </source>
</evidence>
<protein>
    <submittedName>
        <fullName evidence="1">Uncharacterized protein</fullName>
    </submittedName>
</protein>
<dbReference type="EMBL" id="BPQG01000037">
    <property type="protein sequence ID" value="GJD44780.1"/>
    <property type="molecule type" value="Genomic_DNA"/>
</dbReference>
<comment type="caution">
    <text evidence="1">The sequence shown here is derived from an EMBL/GenBank/DDBJ whole genome shotgun (WGS) entry which is preliminary data.</text>
</comment>
<keyword evidence="2" id="KW-1185">Reference proteome</keyword>
<accession>A0ABQ4QIT0</accession>